<gene>
    <name evidence="2" type="ORF">TrCOL_g4886</name>
</gene>
<comment type="caution">
    <text evidence="2">The sequence shown here is derived from an EMBL/GenBank/DDBJ whole genome shotgun (WGS) entry which is preliminary data.</text>
</comment>
<evidence type="ECO:0000313" key="3">
    <source>
        <dbReference type="Proteomes" id="UP001165065"/>
    </source>
</evidence>
<proteinExistence type="predicted"/>
<dbReference type="EMBL" id="BRYA01000115">
    <property type="protein sequence ID" value="GMI39958.1"/>
    <property type="molecule type" value="Genomic_DNA"/>
</dbReference>
<dbReference type="OrthoDB" id="205691at2759"/>
<dbReference type="AlphaFoldDB" id="A0A9W7L9F4"/>
<feature type="compositionally biased region" description="Acidic residues" evidence="1">
    <location>
        <begin position="141"/>
        <end position="157"/>
    </location>
</feature>
<protein>
    <submittedName>
        <fullName evidence="2">Uncharacterized protein</fullName>
    </submittedName>
</protein>
<dbReference type="Pfam" id="PF12527">
    <property type="entry name" value="DUF3727"/>
    <property type="match status" value="1"/>
</dbReference>
<evidence type="ECO:0000256" key="1">
    <source>
        <dbReference type="SAM" id="MobiDB-lite"/>
    </source>
</evidence>
<organism evidence="2 3">
    <name type="scientific">Triparma columacea</name>
    <dbReference type="NCBI Taxonomy" id="722753"/>
    <lineage>
        <taxon>Eukaryota</taxon>
        <taxon>Sar</taxon>
        <taxon>Stramenopiles</taxon>
        <taxon>Ochrophyta</taxon>
        <taxon>Bolidophyceae</taxon>
        <taxon>Parmales</taxon>
        <taxon>Triparmaceae</taxon>
        <taxon>Triparma</taxon>
    </lineage>
</organism>
<dbReference type="InterPro" id="IPR022203">
    <property type="entry name" value="DUF3727"/>
</dbReference>
<sequence length="233" mass="25982">MFVALLTYVSSFVIRAPFLSPPTKLLASLERADPEAPPRPFFPSPSDLSTKVKSSIGPVPIDCYVDAYVMANEKKYAVGSPCDYCVALCSYENEGQLVPIEEGDEILDRLFPIAEKVIEEEFGEDLALVRTAQTLTLVGELDLDEEDEDEEDGDGEGSDTISEGEGAYEQDDEEEVELLLAFDFEEREYNLVRMMDPVLLVGEVREGDKVVLLSDEESEEVLPIVEETFMKDM</sequence>
<name>A0A9W7L9F4_9STRA</name>
<reference evidence="3" key="1">
    <citation type="journal article" date="2023" name="Commun. Biol.">
        <title>Genome analysis of Parmales, the sister group of diatoms, reveals the evolutionary specialization of diatoms from phago-mixotrophs to photoautotrophs.</title>
        <authorList>
            <person name="Ban H."/>
            <person name="Sato S."/>
            <person name="Yoshikawa S."/>
            <person name="Yamada K."/>
            <person name="Nakamura Y."/>
            <person name="Ichinomiya M."/>
            <person name="Sato N."/>
            <person name="Blanc-Mathieu R."/>
            <person name="Endo H."/>
            <person name="Kuwata A."/>
            <person name="Ogata H."/>
        </authorList>
    </citation>
    <scope>NUCLEOTIDE SEQUENCE [LARGE SCALE GENOMIC DNA]</scope>
</reference>
<dbReference type="Proteomes" id="UP001165065">
    <property type="component" value="Unassembled WGS sequence"/>
</dbReference>
<evidence type="ECO:0000313" key="2">
    <source>
        <dbReference type="EMBL" id="GMI39958.1"/>
    </source>
</evidence>
<feature type="region of interest" description="Disordered" evidence="1">
    <location>
        <begin position="140"/>
        <end position="173"/>
    </location>
</feature>
<keyword evidence="3" id="KW-1185">Reference proteome</keyword>
<accession>A0A9W7L9F4</accession>